<evidence type="ECO:0000313" key="2">
    <source>
        <dbReference type="EMBL" id="ALG08187.1"/>
    </source>
</evidence>
<keyword evidence="3" id="KW-1185">Reference proteome</keyword>
<feature type="domain" description="DISARM protein DrmE C-terminal" evidence="1">
    <location>
        <begin position="592"/>
        <end position="756"/>
    </location>
</feature>
<dbReference type="Pfam" id="PF24957">
    <property type="entry name" value="DrmE_C"/>
    <property type="match status" value="1"/>
</dbReference>
<dbReference type="OrthoDB" id="3893182at2"/>
<dbReference type="InterPro" id="IPR056666">
    <property type="entry name" value="DrmE_C"/>
</dbReference>
<reference evidence="2 3" key="1">
    <citation type="submission" date="2015-07" db="EMBL/GenBank/DDBJ databases">
        <title>Genome sequencing of Kibdelosporangium phytohabitans.</title>
        <authorList>
            <person name="Qin S."/>
            <person name="Xing K."/>
        </authorList>
    </citation>
    <scope>NUCLEOTIDE SEQUENCE [LARGE SCALE GENOMIC DNA]</scope>
    <source>
        <strain evidence="2 3">KLBMP1111</strain>
    </source>
</reference>
<organism evidence="2 3">
    <name type="scientific">Kibdelosporangium phytohabitans</name>
    <dbReference type="NCBI Taxonomy" id="860235"/>
    <lineage>
        <taxon>Bacteria</taxon>
        <taxon>Bacillati</taxon>
        <taxon>Actinomycetota</taxon>
        <taxon>Actinomycetes</taxon>
        <taxon>Pseudonocardiales</taxon>
        <taxon>Pseudonocardiaceae</taxon>
        <taxon>Kibdelosporangium</taxon>
    </lineage>
</organism>
<gene>
    <name evidence="2" type="ORF">AOZ06_15845</name>
</gene>
<accession>A0A0N9I185</accession>
<evidence type="ECO:0000313" key="3">
    <source>
        <dbReference type="Proteomes" id="UP000063699"/>
    </source>
</evidence>
<name>A0A0N9I185_9PSEU</name>
<dbReference type="EMBL" id="CP012752">
    <property type="protein sequence ID" value="ALG08187.1"/>
    <property type="molecule type" value="Genomic_DNA"/>
</dbReference>
<sequence length="820" mass="86568">MGHLGDSGHHIGGGMTAGVLDGVLRYRGGGGRPLPFEPTSFDVEMLAAVEGAVVRGIPLAVVLPLPGTAAPLLLGAASLVGAVLRTRSLAVEVAVASTNLTSRTLYDRLYFENQRLADFIPRSAVDVGGAARLVGKPARDSGGRLYLVNQLSRLDSWSGRLAALVIDASAATSTAVARTLRRPDLSAAVVYLTADPFDPALELVRNAGGLIWGWDAPALTDLAVSALGDGNLCARPLVAEAELLASAGSSDVVVWGLDDGERSNLDDALAALWRALGQLSGAYRLIAGSVYGASEATRWVWSVYNSLTSLPVSPRRYDAQLGISPYAVRLGESVSTARAFARNVGGEAGQRWYDVANALDDALDAADQEEKLDRVLAWLNERVAQNAPAALVLRNRAAVNAVTNALDESTASPVGWPDVVSVATIADVTAGRTSMSGVGEICLPGPLPRSRSGLLALPPASRVRVIAAGPFEARRAEQQAVSARSALSAIRAEAVRQSGVRLGVPAESSDQGTDGSQRVHVFSSGRVAAVVPTSVGDARDNPWEPFDLDIVAMLQRTIAAGGSADEETQAVAPARVRGSAATSAVEVLAISVRMGDETGVLLAEPNDLITRRRGEAVQRVAAKSLVPDDVVVLVDHAARHDLLTAVTEKLSESPTYAPLAQLVAFWKARAARLRNSNLTYRDILRRMRGTSLTSEQTIGTWVRGVVDGPQKPEDVRRFAEAVHDTQLLNEAERVGWALRTLHAVHRRIGRWLSAQIAGVQMRRDEGLVDADLGIHVSDLLESVTTHAVISIDRAVHQAPANAVGLVLPQPDALRLLTSAS</sequence>
<proteinExistence type="predicted"/>
<dbReference type="Proteomes" id="UP000063699">
    <property type="component" value="Chromosome"/>
</dbReference>
<protein>
    <recommendedName>
        <fullName evidence="1">DISARM protein DrmE C-terminal domain-containing protein</fullName>
    </recommendedName>
</protein>
<dbReference type="AlphaFoldDB" id="A0A0N9I185"/>
<dbReference type="KEGG" id="kphy:AOZ06_15845"/>
<dbReference type="RefSeq" id="WP_054290094.1">
    <property type="nucleotide sequence ID" value="NZ_CP012752.1"/>
</dbReference>
<evidence type="ECO:0000259" key="1">
    <source>
        <dbReference type="Pfam" id="PF24957"/>
    </source>
</evidence>